<reference evidence="1" key="1">
    <citation type="submission" date="2022-10" db="EMBL/GenBank/DDBJ databases">
        <authorList>
            <person name="Chen Y."/>
            <person name="Dougan E. K."/>
            <person name="Chan C."/>
            <person name="Rhodes N."/>
            <person name="Thang M."/>
        </authorList>
    </citation>
    <scope>NUCLEOTIDE SEQUENCE</scope>
</reference>
<keyword evidence="3" id="KW-1185">Reference proteome</keyword>
<comment type="caution">
    <text evidence="1">The sequence shown here is derived from an EMBL/GenBank/DDBJ whole genome shotgun (WGS) entry which is preliminary data.</text>
</comment>
<accession>A0A9P1DUK7</accession>
<sequence length="574" mass="64643">MATGVVTTQQGVLALLTTALKKRGFSVEPVVGAYHKLPNQVKGLARVETLQAQGPCCALTDITDRYVADTEAEIAKIDAELNIDEIPPDAAASRDRLCTFLTKTTLDWFEQFCQKGYDEDLVADLPDRWLACLFQFEEGFDCWIEAEILRWGQHDLANVTDSLLDGAAERLIEDAFTEMAAELPRQQLLYRRTHLIAKQKHLIAEQQMTFPHRAVKYGSANERERILSAAQVPTMFEGQITFLQQVRQIKWFDLLPDKKLPFLYQPRGAKLFVIAHLFSGRRREGDVHERLHFWAERKGLHILVLSLDTANSVEFGNLNHRSVTWGKLLQLYQSGHISATLTGAPCETWSAACHCNIVSADGEEAPKRKLPRPLRDTNRLLGLKWLSLRELRRLRQGTLFFMQSLITMAWSLVTGAIYLSEHPALPILDIAASVWKTPWIRLLCDHPDVHLHTVRQWRWGCSVAKPTGLLAIRLPKFCASMYSRQDPLARTPAEQAIGIGEDGRFKTSAHKEYPPPFCNALAGTIIDEVGRRSASGCCEASSDINSELLSWLRNASTECGMVRTTSWLPDYQGG</sequence>
<dbReference type="EMBL" id="CAMXCT020006559">
    <property type="protein sequence ID" value="CAL1169335.1"/>
    <property type="molecule type" value="Genomic_DNA"/>
</dbReference>
<proteinExistence type="predicted"/>
<reference evidence="2 3" key="2">
    <citation type="submission" date="2024-05" db="EMBL/GenBank/DDBJ databases">
        <authorList>
            <person name="Chen Y."/>
            <person name="Shah S."/>
            <person name="Dougan E. K."/>
            <person name="Thang M."/>
            <person name="Chan C."/>
        </authorList>
    </citation>
    <scope>NUCLEOTIDE SEQUENCE [LARGE SCALE GENOMIC DNA]</scope>
</reference>
<protein>
    <submittedName>
        <fullName evidence="1">Uncharacterized protein</fullName>
    </submittedName>
</protein>
<evidence type="ECO:0000313" key="1">
    <source>
        <dbReference type="EMBL" id="CAI4015960.1"/>
    </source>
</evidence>
<dbReference type="AlphaFoldDB" id="A0A9P1DUK7"/>
<organism evidence="1">
    <name type="scientific">Cladocopium goreaui</name>
    <dbReference type="NCBI Taxonomy" id="2562237"/>
    <lineage>
        <taxon>Eukaryota</taxon>
        <taxon>Sar</taxon>
        <taxon>Alveolata</taxon>
        <taxon>Dinophyceae</taxon>
        <taxon>Suessiales</taxon>
        <taxon>Symbiodiniaceae</taxon>
        <taxon>Cladocopium</taxon>
    </lineage>
</organism>
<evidence type="ECO:0000313" key="3">
    <source>
        <dbReference type="Proteomes" id="UP001152797"/>
    </source>
</evidence>
<evidence type="ECO:0000313" key="2">
    <source>
        <dbReference type="EMBL" id="CAL4803272.1"/>
    </source>
</evidence>
<dbReference type="EMBL" id="CAMXCT030006559">
    <property type="protein sequence ID" value="CAL4803272.1"/>
    <property type="molecule type" value="Genomic_DNA"/>
</dbReference>
<dbReference type="Proteomes" id="UP001152797">
    <property type="component" value="Unassembled WGS sequence"/>
</dbReference>
<name>A0A9P1DUK7_9DINO</name>
<dbReference type="EMBL" id="CAMXCT010006559">
    <property type="protein sequence ID" value="CAI4015960.1"/>
    <property type="molecule type" value="Genomic_DNA"/>
</dbReference>
<gene>
    <name evidence="1" type="ORF">C1SCF055_LOCUS40747</name>
</gene>